<dbReference type="GO" id="GO:0008270">
    <property type="term" value="F:zinc ion binding"/>
    <property type="evidence" value="ECO:0007669"/>
    <property type="project" value="UniProtKB-KW"/>
</dbReference>
<organism evidence="8 9">
    <name type="scientific">Pleodorina starrii</name>
    <dbReference type="NCBI Taxonomy" id="330485"/>
    <lineage>
        <taxon>Eukaryota</taxon>
        <taxon>Viridiplantae</taxon>
        <taxon>Chlorophyta</taxon>
        <taxon>core chlorophytes</taxon>
        <taxon>Chlorophyceae</taxon>
        <taxon>CS clade</taxon>
        <taxon>Chlamydomonadales</taxon>
        <taxon>Volvocaceae</taxon>
        <taxon>Pleodorina</taxon>
    </lineage>
</organism>
<feature type="compositionally biased region" description="Low complexity" evidence="5">
    <location>
        <begin position="1102"/>
        <end position="1128"/>
    </location>
</feature>
<dbReference type="PROSITE" id="PS00518">
    <property type="entry name" value="ZF_RING_1"/>
    <property type="match status" value="1"/>
</dbReference>
<feature type="compositionally biased region" description="Low complexity" evidence="5">
    <location>
        <begin position="943"/>
        <end position="961"/>
    </location>
</feature>
<feature type="transmembrane region" description="Helical" evidence="6">
    <location>
        <begin position="239"/>
        <end position="258"/>
    </location>
</feature>
<feature type="compositionally biased region" description="Basic and acidic residues" evidence="5">
    <location>
        <begin position="743"/>
        <end position="762"/>
    </location>
</feature>
<feature type="transmembrane region" description="Helical" evidence="6">
    <location>
        <begin position="396"/>
        <end position="415"/>
    </location>
</feature>
<feature type="compositionally biased region" description="Polar residues" evidence="5">
    <location>
        <begin position="974"/>
        <end position="991"/>
    </location>
</feature>
<feature type="compositionally biased region" description="Low complexity" evidence="5">
    <location>
        <begin position="704"/>
        <end position="717"/>
    </location>
</feature>
<feature type="compositionally biased region" description="Acidic residues" evidence="5">
    <location>
        <begin position="1816"/>
        <end position="1829"/>
    </location>
</feature>
<feature type="domain" description="RING-type" evidence="7">
    <location>
        <begin position="17"/>
        <end position="60"/>
    </location>
</feature>
<protein>
    <submittedName>
        <fullName evidence="8">Ring finger</fullName>
    </submittedName>
</protein>
<dbReference type="InterPro" id="IPR017907">
    <property type="entry name" value="Znf_RING_CS"/>
</dbReference>
<feature type="compositionally biased region" description="Gly residues" evidence="5">
    <location>
        <begin position="1319"/>
        <end position="1331"/>
    </location>
</feature>
<feature type="region of interest" description="Disordered" evidence="5">
    <location>
        <begin position="885"/>
        <end position="1128"/>
    </location>
</feature>
<reference evidence="8 9" key="1">
    <citation type="journal article" date="2023" name="Commun. Biol.">
        <title>Reorganization of the ancestral sex-determining regions during the evolution of trioecy in Pleodorina starrii.</title>
        <authorList>
            <person name="Takahashi K."/>
            <person name="Suzuki S."/>
            <person name="Kawai-Toyooka H."/>
            <person name="Yamamoto K."/>
            <person name="Hamaji T."/>
            <person name="Ootsuki R."/>
            <person name="Yamaguchi H."/>
            <person name="Kawachi M."/>
            <person name="Higashiyama T."/>
            <person name="Nozaki H."/>
        </authorList>
    </citation>
    <scope>NUCLEOTIDE SEQUENCE [LARGE SCALE GENOMIC DNA]</scope>
    <source>
        <strain evidence="8 9">NIES-4479</strain>
    </source>
</reference>
<feature type="region of interest" description="Disordered" evidence="5">
    <location>
        <begin position="621"/>
        <end position="728"/>
    </location>
</feature>
<feature type="transmembrane region" description="Helical" evidence="6">
    <location>
        <begin position="338"/>
        <end position="359"/>
    </location>
</feature>
<feature type="compositionally biased region" description="Polar residues" evidence="5">
    <location>
        <begin position="997"/>
        <end position="1014"/>
    </location>
</feature>
<feature type="transmembrane region" description="Helical" evidence="6">
    <location>
        <begin position="209"/>
        <end position="233"/>
    </location>
</feature>
<dbReference type="InterPro" id="IPR001841">
    <property type="entry name" value="Znf_RING"/>
</dbReference>
<comment type="caution">
    <text evidence="8">The sequence shown here is derived from an EMBL/GenBank/DDBJ whole genome shotgun (WGS) entry which is preliminary data.</text>
</comment>
<proteinExistence type="predicted"/>
<feature type="region of interest" description="Disordered" evidence="5">
    <location>
        <begin position="1176"/>
        <end position="1353"/>
    </location>
</feature>
<feature type="compositionally biased region" description="Polar residues" evidence="5">
    <location>
        <begin position="1262"/>
        <end position="1274"/>
    </location>
</feature>
<keyword evidence="6" id="KW-0812">Transmembrane</keyword>
<evidence type="ECO:0000256" key="3">
    <source>
        <dbReference type="ARBA" id="ARBA00022833"/>
    </source>
</evidence>
<dbReference type="Gene3D" id="3.30.40.10">
    <property type="entry name" value="Zinc/RING finger domain, C3HC4 (zinc finger)"/>
    <property type="match status" value="1"/>
</dbReference>
<dbReference type="SUPFAM" id="SSF57850">
    <property type="entry name" value="RING/U-box"/>
    <property type="match status" value="1"/>
</dbReference>
<feature type="region of interest" description="Disordered" evidence="5">
    <location>
        <begin position="743"/>
        <end position="854"/>
    </location>
</feature>
<feature type="compositionally biased region" description="Low complexity" evidence="5">
    <location>
        <begin position="1060"/>
        <end position="1093"/>
    </location>
</feature>
<feature type="region of interest" description="Disordered" evidence="5">
    <location>
        <begin position="474"/>
        <end position="494"/>
    </location>
</feature>
<feature type="region of interest" description="Disordered" evidence="5">
    <location>
        <begin position="512"/>
        <end position="566"/>
    </location>
</feature>
<keyword evidence="6" id="KW-0472">Membrane</keyword>
<keyword evidence="3" id="KW-0862">Zinc</keyword>
<feature type="transmembrane region" description="Helical" evidence="6">
    <location>
        <begin position="183"/>
        <end position="202"/>
    </location>
</feature>
<evidence type="ECO:0000313" key="8">
    <source>
        <dbReference type="EMBL" id="GLC50611.1"/>
    </source>
</evidence>
<feature type="compositionally biased region" description="Low complexity" evidence="5">
    <location>
        <begin position="518"/>
        <end position="533"/>
    </location>
</feature>
<evidence type="ECO:0000256" key="4">
    <source>
        <dbReference type="PROSITE-ProRule" id="PRU00175"/>
    </source>
</evidence>
<evidence type="ECO:0000259" key="7">
    <source>
        <dbReference type="PROSITE" id="PS50089"/>
    </source>
</evidence>
<feature type="compositionally biased region" description="Basic and acidic residues" evidence="5">
    <location>
        <begin position="813"/>
        <end position="822"/>
    </location>
</feature>
<keyword evidence="9" id="KW-1185">Reference proteome</keyword>
<dbReference type="SMART" id="SM00184">
    <property type="entry name" value="RING"/>
    <property type="match status" value="1"/>
</dbReference>
<feature type="transmembrane region" description="Helical" evidence="6">
    <location>
        <begin position="1443"/>
        <end position="1461"/>
    </location>
</feature>
<name>A0A9W6EZZ3_9CHLO</name>
<feature type="compositionally biased region" description="Low complexity" evidence="5">
    <location>
        <begin position="763"/>
        <end position="779"/>
    </location>
</feature>
<dbReference type="EMBL" id="BRXU01000003">
    <property type="protein sequence ID" value="GLC50611.1"/>
    <property type="molecule type" value="Genomic_DNA"/>
</dbReference>
<gene>
    <name evidence="8" type="primary">PLESTMB000328</name>
    <name evidence="8" type="ORF">PLESTB_000399300</name>
</gene>
<accession>A0A9W6EZZ3</accession>
<dbReference type="PROSITE" id="PS50089">
    <property type="entry name" value="ZF_RING_2"/>
    <property type="match status" value="1"/>
</dbReference>
<evidence type="ECO:0000256" key="2">
    <source>
        <dbReference type="ARBA" id="ARBA00022771"/>
    </source>
</evidence>
<feature type="transmembrane region" description="Helical" evidence="6">
    <location>
        <begin position="270"/>
        <end position="287"/>
    </location>
</feature>
<feature type="compositionally biased region" description="Low complexity" evidence="5">
    <location>
        <begin position="1017"/>
        <end position="1042"/>
    </location>
</feature>
<feature type="compositionally biased region" description="Low complexity" evidence="5">
    <location>
        <begin position="1285"/>
        <end position="1318"/>
    </location>
</feature>
<evidence type="ECO:0000313" key="9">
    <source>
        <dbReference type="Proteomes" id="UP001165080"/>
    </source>
</evidence>
<keyword evidence="6" id="KW-1133">Transmembrane helix</keyword>
<dbReference type="InterPro" id="IPR013083">
    <property type="entry name" value="Znf_RING/FYVE/PHD"/>
</dbReference>
<feature type="compositionally biased region" description="Low complexity" evidence="5">
    <location>
        <begin position="1344"/>
        <end position="1353"/>
    </location>
</feature>
<feature type="transmembrane region" description="Helical" evidence="6">
    <location>
        <begin position="1481"/>
        <end position="1501"/>
    </location>
</feature>
<evidence type="ECO:0000256" key="6">
    <source>
        <dbReference type="SAM" id="Phobius"/>
    </source>
</evidence>
<evidence type="ECO:0000256" key="5">
    <source>
        <dbReference type="SAM" id="MobiDB-lite"/>
    </source>
</evidence>
<dbReference type="Proteomes" id="UP001165080">
    <property type="component" value="Unassembled WGS sequence"/>
</dbReference>
<feature type="compositionally biased region" description="Low complexity" evidence="5">
    <location>
        <begin position="885"/>
        <end position="934"/>
    </location>
</feature>
<evidence type="ECO:0000256" key="1">
    <source>
        <dbReference type="ARBA" id="ARBA00022723"/>
    </source>
</evidence>
<feature type="compositionally biased region" description="Gly residues" evidence="5">
    <location>
        <begin position="1211"/>
        <end position="1222"/>
    </location>
</feature>
<feature type="region of interest" description="Disordered" evidence="5">
    <location>
        <begin position="1762"/>
        <end position="1836"/>
    </location>
</feature>
<keyword evidence="1" id="KW-0479">Metal-binding</keyword>
<sequence>MAEAGAITPSSIELPTCSICLCEFGAGLKRPVDLGCGHCICGRCYASLNMTGPKTCPIDRTPWNNPHTAYELLHFVELLQKTCGDVAGTEDEAARTPEARRQGAQLRWQPPDPFRPAANAMLVLSDLWRALTWLPEHGEPEVSMGVQEALGHLVLLLPEWFHAVLRVTAPGLFLLVAYFWARYIAAIVLVLLPCVLALSACLEAGHRTWPLIAACAAAGLLGSAVSVPTLLALGVLQNMLSLLLVVLLVAGVHHSFVCRCSLARLMRRRWLIAATVFASLALRWLGLDPAARLGLYHAVLREAGVLGLVAERSVRRAAAAAAAAAAADPRPLLGLRTVAALLLRGVLTPALMLFTVTWLEDYRLSLYDGGPASLTTAQPGATIGLFAPNRYDLDWLLLRSFVFVGVLCCSGSVRLATTSNVALHGVFMLLRLVASNRHLLRLFREETAAGRAAATTAAGRAAAATAAVRAAAGAATRGATPSSQQRRALAAPRTPASNIGAFATLRQLPELREERSRASGSSSSGRPRSQLSGEPLRIRPVVVRPEDLDQDRAQVRQSDAPRATCPAEAAAASAAVGAASQLAAAAEAAEAARARTGPTAAAQPAPGSPTEAAAVPVPDATAAAGAVSSPESVAAGKRPKGRASELEQPEQPASREGTTWPSPVEAAPPRACSACMHPEPSTAPAAQGPNRTQPHPVPPRPQSHPEQQPQEQQPQQPDEAVQARQASLVDWVAREEEQALRDLTAMRERMAQRLAESRHSDGSRPGSGSQSAGGATSAAVGGGEEPESGALAEAAEPSGEEKGRDPATTGPSRGHDSPRETAEADACGGGGTDSATAAPASSGGEPSVAAEVEEAAQATALLGARPLEEVGRPAAVDQVEAAVAAADGAERTSAAAVAAAAVEAATPSPEAQAALAAAVPVPVPVPAGSASHASQADDERSAGDSGARPSSSSSSSSRAGAAAGGLDGARVGPSLSTVDSCTLSPGVTTDSVPGPSSPLQFRFTTSPNGSSCGSTGDGSPVTAAAAAAAPSPAGDCDGAAAPRSEAAEPGPRTPAQVEMPGAAAERTTAASAAGTEEASAGAASGTSSPPSESLAGRLPLDSPAGGALSASPPAAPAGSSTAAAAPVAAPAAPPLLFSSASSSRGLIDLPAAAAAVAAVQAAAGAGAPAAVQFVGRPPPTGAGSGVPARTRAPGRGADSRTRGAPAAGPTASGGVGRFGGRGAAPAQAGAPGTTATVGASRAKATVVRPAAAGSAAPRVNDGSANSETTPTSRSRLGAGAAGPESRLAGRGRGAPAGSSEAAAARAGVSASGTASPASGGSGGIGRFGGRGVESRSSPPNAAMSGAAQSSSLPSAPALGNAWVRRVVVAPGSAQGTGTGTGTSGAAAAAATATLIAAAARAASASAAAAAPANGQADAAAGNAAAARPQTVLVYLRGGLFDDVVWAFTALVVTLWTLYMPPWAASMATVDRWMGPLAPSRLLGWASVLVACAVVVQLARLFQAGKLRRALRPCGAAGRTVDVEAYFCFNLGVAAAPLMVRLLEALWRPLGFAHLALVTNLELAARVILIHLQPVRYVGPLPLSSLPLLPLVGMALFQPSSMQPIPFWPCISGMSERRRGAPAAWTAAALGLDPALSEWLGLLLACVRASLAGRRTGVPRRIGVKRRVAGMVARLARQLEERLETWAGAARRAAVDAGLGRGSVALLPAVMGGAAAVAAAVARRAAAVEARALAEDADDLDGPGPYLDLSALFTVAASEDANAARGRRGATQPDGQGGDGDGNGNGGSAGNGDGNGNGSGSSNGAADAEVWTITTSSDDDDDVGDGSSDGDGDRGSSYNLALARATLRRRVYARRTAAQPAVE</sequence>
<feature type="compositionally biased region" description="Gly residues" evidence="5">
    <location>
        <begin position="1774"/>
        <end position="1800"/>
    </location>
</feature>
<feature type="compositionally biased region" description="Low complexity" evidence="5">
    <location>
        <begin position="1223"/>
        <end position="1240"/>
    </location>
</feature>
<feature type="compositionally biased region" description="Basic and acidic residues" evidence="5">
    <location>
        <begin position="544"/>
        <end position="554"/>
    </location>
</feature>
<keyword evidence="2 4" id="KW-0863">Zinc-finger</keyword>